<dbReference type="InterPro" id="IPR036890">
    <property type="entry name" value="HATPase_C_sf"/>
</dbReference>
<dbReference type="PRINTS" id="PR00344">
    <property type="entry name" value="BCTRLSENSOR"/>
</dbReference>
<dbReference type="Gene3D" id="3.30.565.10">
    <property type="entry name" value="Histidine kinase-like ATPase, C-terminal domain"/>
    <property type="match status" value="1"/>
</dbReference>
<feature type="transmembrane region" description="Helical" evidence="7">
    <location>
        <begin position="76"/>
        <end position="99"/>
    </location>
</feature>
<reference evidence="9 10" key="1">
    <citation type="submission" date="2021-10" db="EMBL/GenBank/DDBJ databases">
        <title>Collection of gut derived symbiotic bacterial strains cultured from healthy donors.</title>
        <authorList>
            <person name="Lin H."/>
            <person name="Littmann E."/>
            <person name="Kohout C."/>
            <person name="Pamer E.G."/>
        </authorList>
    </citation>
    <scope>NUCLEOTIDE SEQUENCE [LARGE SCALE GENOMIC DNA]</scope>
    <source>
        <strain evidence="9 10">DFI.1.165</strain>
    </source>
</reference>
<dbReference type="InterPro" id="IPR005467">
    <property type="entry name" value="His_kinase_dom"/>
</dbReference>
<dbReference type="Proteomes" id="UP001299546">
    <property type="component" value="Unassembled WGS sequence"/>
</dbReference>
<dbReference type="Pfam" id="PF02518">
    <property type="entry name" value="HATPase_c"/>
    <property type="match status" value="1"/>
</dbReference>
<keyword evidence="10" id="KW-1185">Reference proteome</keyword>
<dbReference type="EC" id="2.7.13.3" evidence="2"/>
<dbReference type="SMART" id="SM00387">
    <property type="entry name" value="HATPase_c"/>
    <property type="match status" value="1"/>
</dbReference>
<dbReference type="InterPro" id="IPR004358">
    <property type="entry name" value="Sig_transdc_His_kin-like_C"/>
</dbReference>
<comment type="catalytic activity">
    <reaction evidence="1">
        <text>ATP + protein L-histidine = ADP + protein N-phospho-L-histidine.</text>
        <dbReference type="EC" id="2.7.13.3"/>
    </reaction>
</comment>
<dbReference type="RefSeq" id="WP_066737371.1">
    <property type="nucleotide sequence ID" value="NZ_JAJCIQ010000006.1"/>
</dbReference>
<dbReference type="PROSITE" id="PS51257">
    <property type="entry name" value="PROKAR_LIPOPROTEIN"/>
    <property type="match status" value="1"/>
</dbReference>
<evidence type="ECO:0000256" key="4">
    <source>
        <dbReference type="ARBA" id="ARBA00022679"/>
    </source>
</evidence>
<evidence type="ECO:0000259" key="8">
    <source>
        <dbReference type="PROSITE" id="PS50109"/>
    </source>
</evidence>
<feature type="domain" description="Histidine kinase" evidence="8">
    <location>
        <begin position="154"/>
        <end position="348"/>
    </location>
</feature>
<evidence type="ECO:0000313" key="10">
    <source>
        <dbReference type="Proteomes" id="UP001299546"/>
    </source>
</evidence>
<organism evidence="9 10">
    <name type="scientific">Bariatricus massiliensis</name>
    <dbReference type="NCBI Taxonomy" id="1745713"/>
    <lineage>
        <taxon>Bacteria</taxon>
        <taxon>Bacillati</taxon>
        <taxon>Bacillota</taxon>
        <taxon>Clostridia</taxon>
        <taxon>Lachnospirales</taxon>
        <taxon>Lachnospiraceae</taxon>
        <taxon>Bariatricus</taxon>
    </lineage>
</organism>
<proteinExistence type="predicted"/>
<keyword evidence="6" id="KW-0902">Two-component regulatory system</keyword>
<keyword evidence="7" id="KW-0812">Transmembrane</keyword>
<evidence type="ECO:0000256" key="6">
    <source>
        <dbReference type="ARBA" id="ARBA00023012"/>
    </source>
</evidence>
<dbReference type="PANTHER" id="PTHR44936">
    <property type="entry name" value="SENSOR PROTEIN CREC"/>
    <property type="match status" value="1"/>
</dbReference>
<dbReference type="PANTHER" id="PTHR44936:SF9">
    <property type="entry name" value="SENSOR PROTEIN CREC"/>
    <property type="match status" value="1"/>
</dbReference>
<keyword evidence="5 9" id="KW-0418">Kinase</keyword>
<dbReference type="InterPro" id="IPR050980">
    <property type="entry name" value="2C_sensor_his_kinase"/>
</dbReference>
<accession>A0ABS8DGR6</accession>
<sequence length="350" mass="39795">MSGIKKQTRFLIAGYTIVLSLSIVACFYLFVRNSSADTSGLPETLFYAPQSGQVVMDSFVTSTELYDYFRSAFFQYLPLLITAVCLLVLLLSSALLLCLRALERRHNRIIASDLRDLSELDPERIRETDLKEEYQNIHTRLSAYEKDQQRLHSFIAHEQKNLIMLIKSRLDESSDPLLIRDIGKLAQSVDDILTISAHRDASREMVDLALIAAEECDTYRSVYPNLIFYFDEDASYEMSGKEQWLRRAVDNLLDNAVKYGDGSLIEVALEQQHESVLLHIRDHGMGMSEEEEELIFEHGYQIRELNKDGYGIGLSLVQHVCTLCDGFVRVNSREGQGSEFVLAFPSAGIL</sequence>
<keyword evidence="4" id="KW-0808">Transferase</keyword>
<evidence type="ECO:0000256" key="5">
    <source>
        <dbReference type="ARBA" id="ARBA00022777"/>
    </source>
</evidence>
<protein>
    <recommendedName>
        <fullName evidence="2">histidine kinase</fullName>
        <ecNumber evidence="2">2.7.13.3</ecNumber>
    </recommendedName>
</protein>
<evidence type="ECO:0000256" key="1">
    <source>
        <dbReference type="ARBA" id="ARBA00000085"/>
    </source>
</evidence>
<feature type="transmembrane region" description="Helical" evidence="7">
    <location>
        <begin position="12"/>
        <end position="31"/>
    </location>
</feature>
<dbReference type="InterPro" id="IPR003594">
    <property type="entry name" value="HATPase_dom"/>
</dbReference>
<keyword evidence="7" id="KW-0472">Membrane</keyword>
<evidence type="ECO:0000256" key="3">
    <source>
        <dbReference type="ARBA" id="ARBA00022553"/>
    </source>
</evidence>
<dbReference type="PROSITE" id="PS50109">
    <property type="entry name" value="HIS_KIN"/>
    <property type="match status" value="1"/>
</dbReference>
<gene>
    <name evidence="9" type="ORF">LIZ65_09705</name>
</gene>
<evidence type="ECO:0000256" key="2">
    <source>
        <dbReference type="ARBA" id="ARBA00012438"/>
    </source>
</evidence>
<keyword evidence="7" id="KW-1133">Transmembrane helix</keyword>
<comment type="caution">
    <text evidence="9">The sequence shown here is derived from an EMBL/GenBank/DDBJ whole genome shotgun (WGS) entry which is preliminary data.</text>
</comment>
<dbReference type="SUPFAM" id="SSF55874">
    <property type="entry name" value="ATPase domain of HSP90 chaperone/DNA topoisomerase II/histidine kinase"/>
    <property type="match status" value="1"/>
</dbReference>
<dbReference type="GO" id="GO:0016301">
    <property type="term" value="F:kinase activity"/>
    <property type="evidence" value="ECO:0007669"/>
    <property type="project" value="UniProtKB-KW"/>
</dbReference>
<evidence type="ECO:0000313" key="9">
    <source>
        <dbReference type="EMBL" id="MCB7387565.1"/>
    </source>
</evidence>
<dbReference type="EMBL" id="JAJCIS010000005">
    <property type="protein sequence ID" value="MCB7387565.1"/>
    <property type="molecule type" value="Genomic_DNA"/>
</dbReference>
<keyword evidence="3" id="KW-0597">Phosphoprotein</keyword>
<name>A0ABS8DGR6_9FIRM</name>
<evidence type="ECO:0000256" key="7">
    <source>
        <dbReference type="SAM" id="Phobius"/>
    </source>
</evidence>